<evidence type="ECO:0000256" key="4">
    <source>
        <dbReference type="ARBA" id="ARBA00023235"/>
    </source>
</evidence>
<dbReference type="EC" id="5.4.99.25" evidence="5"/>
<dbReference type="EMBL" id="JASSPP010000010">
    <property type="protein sequence ID" value="MDK9581033.1"/>
    <property type="molecule type" value="Genomic_DNA"/>
</dbReference>
<dbReference type="InterPro" id="IPR020103">
    <property type="entry name" value="PsdUridine_synth_cat_dom_sf"/>
</dbReference>
<dbReference type="RefSeq" id="WP_285153251.1">
    <property type="nucleotide sequence ID" value="NZ_JASSPP010000010.1"/>
</dbReference>
<dbReference type="Gene3D" id="3.30.2350.10">
    <property type="entry name" value="Pseudouridine synthase"/>
    <property type="match status" value="1"/>
</dbReference>
<dbReference type="InterPro" id="IPR014780">
    <property type="entry name" value="tRNA_psdUridine_synth_TruB"/>
</dbReference>
<protein>
    <recommendedName>
        <fullName evidence="5">tRNA pseudouridine synthase B</fullName>
        <ecNumber evidence="5">5.4.99.25</ecNumber>
    </recommendedName>
    <alternativeName>
        <fullName evidence="5">tRNA pseudouridine(55) synthase</fullName>
        <shortName evidence="5">Psi55 synthase</shortName>
    </alternativeName>
    <alternativeName>
        <fullName evidence="5">tRNA pseudouridylate synthase</fullName>
    </alternativeName>
    <alternativeName>
        <fullName evidence="5">tRNA-uridine isomerase</fullName>
    </alternativeName>
</protein>
<proteinExistence type="inferred from homology"/>
<reference evidence="7 8" key="1">
    <citation type="submission" date="2023-06" db="EMBL/GenBank/DDBJ databases">
        <title>Antibody response to the Sneathia vaginalis cytopathogenic toxin A during pregnancy.</title>
        <authorList>
            <person name="Mccoy Z.T."/>
            <person name="Serrano M.G."/>
            <person name="Spaine K."/>
            <person name="Edwards D.J."/>
            <person name="Buck G.A."/>
            <person name="Jefferson K."/>
        </authorList>
    </citation>
    <scope>NUCLEOTIDE SEQUENCE [LARGE SCALE GENOMIC DNA]</scope>
    <source>
        <strain evidence="7 8">CCUG 42621</strain>
    </source>
</reference>
<evidence type="ECO:0000256" key="1">
    <source>
        <dbReference type="ARBA" id="ARBA00000385"/>
    </source>
</evidence>
<sequence>MENSKIILINKRAGVSSHTVIKEVQKKYNFKKIGHAGTLDPMAEGLLIAMSNNATKLSDLLMKKNKTYVVKMELGYETDTLDSEGTILKKANYNVDLASVNKVLKEFIGESYQIPPMFSAIKYKGQKLYKLARKNIQVELTQRKIFIESFENVEYNKGIISFKVTVSSGTYIRSLVRDIAYKLKTYGTMIYLLRERIDKLCVPKNDEITFYNVQDYFKLNKINLNVNELMHILNGMTLKMDKNIPEKSLHCYFNDEYLGIVNVINSNKIKKSKFFVTKEDYEKSKKSCNSCCGNRD</sequence>
<organism evidence="7 8">
    <name type="scientific">Sneathia sanguinegens</name>
    <dbReference type="NCBI Taxonomy" id="40543"/>
    <lineage>
        <taxon>Bacteria</taxon>
        <taxon>Fusobacteriati</taxon>
        <taxon>Fusobacteriota</taxon>
        <taxon>Fusobacteriia</taxon>
        <taxon>Fusobacteriales</taxon>
        <taxon>Leptotrichiaceae</taxon>
        <taxon>Sneathia</taxon>
    </lineage>
</organism>
<comment type="function">
    <text evidence="5">Responsible for synthesis of pseudouridine from uracil-55 in the psi GC loop of transfer RNAs.</text>
</comment>
<evidence type="ECO:0000259" key="6">
    <source>
        <dbReference type="Pfam" id="PF01509"/>
    </source>
</evidence>
<feature type="domain" description="Pseudouridine synthase II N-terminal" evidence="6">
    <location>
        <begin position="26"/>
        <end position="172"/>
    </location>
</feature>
<comment type="caution">
    <text evidence="7">The sequence shown here is derived from an EMBL/GenBank/DDBJ whole genome shotgun (WGS) entry which is preliminary data.</text>
</comment>
<dbReference type="SUPFAM" id="SSF55120">
    <property type="entry name" value="Pseudouridine synthase"/>
    <property type="match status" value="1"/>
</dbReference>
<name>A0ABT7HKH4_9FUSO</name>
<dbReference type="PANTHER" id="PTHR13767:SF2">
    <property type="entry name" value="PSEUDOURIDYLATE SYNTHASE TRUB1"/>
    <property type="match status" value="1"/>
</dbReference>
<accession>A0ABT7HKH4</accession>
<evidence type="ECO:0000256" key="3">
    <source>
        <dbReference type="ARBA" id="ARBA00022694"/>
    </source>
</evidence>
<dbReference type="NCBIfam" id="TIGR00431">
    <property type="entry name" value="TruB"/>
    <property type="match status" value="1"/>
</dbReference>
<dbReference type="PANTHER" id="PTHR13767">
    <property type="entry name" value="TRNA-PSEUDOURIDINE SYNTHASE"/>
    <property type="match status" value="1"/>
</dbReference>
<dbReference type="GO" id="GO:0160148">
    <property type="term" value="F:tRNA pseudouridine(55) synthase activity"/>
    <property type="evidence" value="ECO:0007669"/>
    <property type="project" value="UniProtKB-EC"/>
</dbReference>
<dbReference type="HAMAP" id="MF_01080">
    <property type="entry name" value="TruB_bact"/>
    <property type="match status" value="1"/>
</dbReference>
<evidence type="ECO:0000313" key="8">
    <source>
        <dbReference type="Proteomes" id="UP001225134"/>
    </source>
</evidence>
<keyword evidence="8" id="KW-1185">Reference proteome</keyword>
<comment type="catalytic activity">
    <reaction evidence="1 5">
        <text>uridine(55) in tRNA = pseudouridine(55) in tRNA</text>
        <dbReference type="Rhea" id="RHEA:42532"/>
        <dbReference type="Rhea" id="RHEA-COMP:10101"/>
        <dbReference type="Rhea" id="RHEA-COMP:10102"/>
        <dbReference type="ChEBI" id="CHEBI:65314"/>
        <dbReference type="ChEBI" id="CHEBI:65315"/>
        <dbReference type="EC" id="5.4.99.25"/>
    </reaction>
</comment>
<evidence type="ECO:0000313" key="7">
    <source>
        <dbReference type="EMBL" id="MDK9581033.1"/>
    </source>
</evidence>
<evidence type="ECO:0000256" key="5">
    <source>
        <dbReference type="HAMAP-Rule" id="MF_01080"/>
    </source>
</evidence>
<keyword evidence="4 5" id="KW-0413">Isomerase</keyword>
<dbReference type="CDD" id="cd02573">
    <property type="entry name" value="PseudoU_synth_EcTruB"/>
    <property type="match status" value="1"/>
</dbReference>
<evidence type="ECO:0000256" key="2">
    <source>
        <dbReference type="ARBA" id="ARBA00005642"/>
    </source>
</evidence>
<comment type="similarity">
    <text evidence="2 5">Belongs to the pseudouridine synthase TruB family. Type 1 subfamily.</text>
</comment>
<dbReference type="Proteomes" id="UP001225134">
    <property type="component" value="Unassembled WGS sequence"/>
</dbReference>
<gene>
    <name evidence="5 7" type="primary">truB</name>
    <name evidence="7" type="ORF">QQA45_05930</name>
</gene>
<dbReference type="Pfam" id="PF01509">
    <property type="entry name" value="TruB_N"/>
    <property type="match status" value="1"/>
</dbReference>
<feature type="active site" description="Nucleophile" evidence="5">
    <location>
        <position position="40"/>
    </location>
</feature>
<dbReference type="InterPro" id="IPR002501">
    <property type="entry name" value="PsdUridine_synth_N"/>
</dbReference>
<keyword evidence="3 5" id="KW-0819">tRNA processing</keyword>